<feature type="transmembrane region" description="Helical" evidence="9">
    <location>
        <begin position="416"/>
        <end position="432"/>
    </location>
</feature>
<evidence type="ECO:0000256" key="1">
    <source>
        <dbReference type="ARBA" id="ARBA00004141"/>
    </source>
</evidence>
<dbReference type="PhylomeDB" id="T1IPV6"/>
<proteinExistence type="inferred from homology"/>
<feature type="transmembrane region" description="Helical" evidence="9">
    <location>
        <begin position="665"/>
        <end position="684"/>
    </location>
</feature>
<feature type="transmembrane region" description="Helical" evidence="9">
    <location>
        <begin position="357"/>
        <end position="376"/>
    </location>
</feature>
<keyword evidence="8" id="KW-0915">Sodium</keyword>
<feature type="transmembrane region" description="Helical" evidence="9">
    <location>
        <begin position="95"/>
        <end position="113"/>
    </location>
</feature>
<feature type="transmembrane region" description="Helical" evidence="9">
    <location>
        <begin position="240"/>
        <end position="261"/>
    </location>
</feature>
<feature type="binding site" evidence="8">
    <location>
        <position position="539"/>
    </location>
    <ligand>
        <name>Na(+)</name>
        <dbReference type="ChEBI" id="CHEBI:29101"/>
        <label>1</label>
    </ligand>
</feature>
<feature type="binding site" evidence="8">
    <location>
        <position position="535"/>
    </location>
    <ligand>
        <name>Na(+)</name>
        <dbReference type="ChEBI" id="CHEBI:29101"/>
        <label>1</label>
    </ligand>
</feature>
<feature type="transmembrane region" description="Helical" evidence="9">
    <location>
        <begin position="585"/>
        <end position="613"/>
    </location>
</feature>
<dbReference type="Proteomes" id="UP000014500">
    <property type="component" value="Unassembled WGS sequence"/>
</dbReference>
<dbReference type="EnsemblMetazoa" id="SMAR003062-RA">
    <property type="protein sequence ID" value="SMAR003062-PA"/>
    <property type="gene ID" value="SMAR003062"/>
</dbReference>
<dbReference type="PANTHER" id="PTHR11616:SF236">
    <property type="entry name" value="TRANSPORTER"/>
    <property type="match status" value="1"/>
</dbReference>
<evidence type="ECO:0008006" key="12">
    <source>
        <dbReference type="Google" id="ProtNLM"/>
    </source>
</evidence>
<keyword evidence="11" id="KW-1185">Reference proteome</keyword>
<keyword evidence="3" id="KW-0813">Transport</keyword>
<feature type="transmembrane region" description="Helical" evidence="9">
    <location>
        <begin position="775"/>
        <end position="797"/>
    </location>
</feature>
<dbReference type="SUPFAM" id="SSF161070">
    <property type="entry name" value="SNF-like"/>
    <property type="match status" value="2"/>
</dbReference>
<feature type="transmembrane region" description="Helical" evidence="9">
    <location>
        <begin position="486"/>
        <end position="503"/>
    </location>
</feature>
<evidence type="ECO:0000256" key="7">
    <source>
        <dbReference type="ARBA" id="ARBA00023136"/>
    </source>
</evidence>
<keyword evidence="7 9" id="KW-0472">Membrane</keyword>
<organism evidence="10 11">
    <name type="scientific">Strigamia maritima</name>
    <name type="common">European centipede</name>
    <name type="synonym">Geophilus maritimus</name>
    <dbReference type="NCBI Taxonomy" id="126957"/>
    <lineage>
        <taxon>Eukaryota</taxon>
        <taxon>Metazoa</taxon>
        <taxon>Ecdysozoa</taxon>
        <taxon>Arthropoda</taxon>
        <taxon>Myriapoda</taxon>
        <taxon>Chilopoda</taxon>
        <taxon>Pleurostigmophora</taxon>
        <taxon>Geophilomorpha</taxon>
        <taxon>Linotaeniidae</taxon>
        <taxon>Strigamia</taxon>
    </lineage>
</organism>
<dbReference type="OMA" id="CANEWNT"/>
<dbReference type="GO" id="GO:0015293">
    <property type="term" value="F:symporter activity"/>
    <property type="evidence" value="ECO:0007669"/>
    <property type="project" value="UniProtKB-KW"/>
</dbReference>
<feature type="transmembrane region" description="Helical" evidence="9">
    <location>
        <begin position="958"/>
        <end position="977"/>
    </location>
</feature>
<dbReference type="InterPro" id="IPR037272">
    <property type="entry name" value="SNS_sf"/>
</dbReference>
<evidence type="ECO:0000256" key="4">
    <source>
        <dbReference type="ARBA" id="ARBA00022692"/>
    </source>
</evidence>
<reference evidence="10" key="2">
    <citation type="submission" date="2015-02" db="UniProtKB">
        <authorList>
            <consortium name="EnsemblMetazoa"/>
        </authorList>
    </citation>
    <scope>IDENTIFICATION</scope>
</reference>
<protein>
    <recommendedName>
        <fullName evidence="12">Transporter</fullName>
    </recommendedName>
</protein>
<feature type="transmembrane region" description="Helical" evidence="9">
    <location>
        <begin position="134"/>
        <end position="166"/>
    </location>
</feature>
<evidence type="ECO:0000256" key="9">
    <source>
        <dbReference type="SAM" id="Phobius"/>
    </source>
</evidence>
<feature type="transmembrane region" description="Helical" evidence="9">
    <location>
        <begin position="383"/>
        <end position="404"/>
    </location>
</feature>
<evidence type="ECO:0000256" key="6">
    <source>
        <dbReference type="ARBA" id="ARBA00022989"/>
    </source>
</evidence>
<dbReference type="Pfam" id="PF00209">
    <property type="entry name" value="SNF"/>
    <property type="match status" value="4"/>
</dbReference>
<evidence type="ECO:0000313" key="11">
    <source>
        <dbReference type="Proteomes" id="UP000014500"/>
    </source>
</evidence>
<feature type="binding site" evidence="8">
    <location>
        <position position="532"/>
    </location>
    <ligand>
        <name>Na(+)</name>
        <dbReference type="ChEBI" id="CHEBI:29101"/>
        <label>1</label>
    </ligand>
</feature>
<dbReference type="PROSITE" id="PS50267">
    <property type="entry name" value="NA_NEUROTRAN_SYMP_3"/>
    <property type="match status" value="2"/>
</dbReference>
<evidence type="ECO:0000313" key="10">
    <source>
        <dbReference type="EnsemblMetazoa" id="SMAR003062-PA"/>
    </source>
</evidence>
<feature type="transmembrane region" description="Helical" evidence="9">
    <location>
        <begin position="696"/>
        <end position="723"/>
    </location>
</feature>
<comment type="similarity">
    <text evidence="2">Belongs to the sodium:neurotransmitter symporter (SNF) (TC 2.A.22) family.</text>
</comment>
<dbReference type="AlphaFoldDB" id="T1IPV6"/>
<dbReference type="GO" id="GO:0046872">
    <property type="term" value="F:metal ion binding"/>
    <property type="evidence" value="ECO:0007669"/>
    <property type="project" value="UniProtKB-KW"/>
</dbReference>
<reference evidence="11" key="1">
    <citation type="submission" date="2011-05" db="EMBL/GenBank/DDBJ databases">
        <authorList>
            <person name="Richards S.R."/>
            <person name="Qu J."/>
            <person name="Jiang H."/>
            <person name="Jhangiani S.N."/>
            <person name="Agravi P."/>
            <person name="Goodspeed R."/>
            <person name="Gross S."/>
            <person name="Mandapat C."/>
            <person name="Jackson L."/>
            <person name="Mathew T."/>
            <person name="Pu L."/>
            <person name="Thornton R."/>
            <person name="Saada N."/>
            <person name="Wilczek-Boney K.B."/>
            <person name="Lee S."/>
            <person name="Kovar C."/>
            <person name="Wu Y."/>
            <person name="Scherer S.E."/>
            <person name="Worley K.C."/>
            <person name="Muzny D.M."/>
            <person name="Gibbs R."/>
        </authorList>
    </citation>
    <scope>NUCLEOTIDE SEQUENCE</scope>
    <source>
        <strain evidence="11">Brora</strain>
    </source>
</reference>
<feature type="transmembrane region" description="Helical" evidence="9">
    <location>
        <begin position="211"/>
        <end position="231"/>
    </location>
</feature>
<evidence type="ECO:0000256" key="8">
    <source>
        <dbReference type="PIRSR" id="PIRSR600175-1"/>
    </source>
</evidence>
<sequence>MSLRTGFEPAREIPIGFQVQRLNHSAIAAPFQFRQSPADIRMASSKTVSKILINHERGHWSNKVEFILSCVCMSVGIANVWRYPYVAYENGGGTFQIPYVILSIFVGYPLYYLEMARGQYSQSGALGVWHSCPAAIGIGWGMMVTLFIGFTYYIVIISYTMIYMVLSFAKELPWTSCSSWWGADDNCYIRTKVKYVLNIDVSDGIEHPNALQWRIVLALAVTWFVIFLCVFKGIKTIGKAVYVAALLPYVILLALLIQGLLLDGATERLVYIFNPNWSKLLEIKVWFNAAQQLVFSLGLAHGGIIAIASFNQFNNNLQRDALLVVGLDYMTSLMASTVVFAVIGFLSKGLSLNSEEIFAGGQGLVFITFPEVFTLLPLPQLWCFMFFLMLFALGTGSASGQYVLNLVDNYNTMGRTLLLAWEVIAVTWIYGLDKFCEDVKLMINAKPNRFLRIAWKYICPTVILALTIASWSMFTPPKYGCYHYPTTAHIFGWIISLKCTRMASSSSETTVQPTRKRKHWSNKIEFLLSCIGLSVGIGNVWRYPYIAFENGGGTFQIPYVILSILVGYPLYYLEIARGQYSQRGALAVWHSCPAAIGIGWGMIFSVVIGITYYNVIISYTIRYRGQIAAHGGELIRIATLDHSKFVLNIDASGGIENLNVPQWRLVSALAATWIFIFLCVFKGIKTSGKAVYVTATLPYIILLALLIQGLLLDGATDGLLYFFNPNWNKLLEIKVWYNAAQQLVYSLSLANGGLITLASYNRFHNKFQRDAVQVVLLDFMTSVMASTVVFAVIGSLAKNFNSDHVNMNKLFAGGQGLAFIIFPEVVTLLPVPQLWCFMFFLMLFTLGIDSTFASVEALWTAVFDDRPMLEKYQTQLYFISCIGGQYVLNLVDNYSVMGRTLLLAWEVVAVMWIYGLKIILLHNNFNKLTVISLGLDKFCQDVNRMLGFKPNILLQISWKYICPVVIIALTIASWSMFTPPKYGCYYYPVLAHIFGWFLSLIIIFQPIIWAVIVVYQHWRKGVS</sequence>
<feature type="binding site" evidence="8">
    <location>
        <position position="746"/>
    </location>
    <ligand>
        <name>Na(+)</name>
        <dbReference type="ChEBI" id="CHEBI:29101"/>
        <label>1</label>
    </ligand>
</feature>
<evidence type="ECO:0000256" key="5">
    <source>
        <dbReference type="ARBA" id="ARBA00022847"/>
    </source>
</evidence>
<dbReference type="GO" id="GO:0006865">
    <property type="term" value="P:amino acid transport"/>
    <property type="evidence" value="ECO:0007669"/>
    <property type="project" value="TreeGrafter"/>
</dbReference>
<feature type="transmembrane region" description="Helical" evidence="9">
    <location>
        <begin position="453"/>
        <end position="474"/>
    </location>
</feature>
<feature type="binding site" evidence="8">
    <location>
        <position position="846"/>
    </location>
    <ligand>
        <name>Na(+)</name>
        <dbReference type="ChEBI" id="CHEBI:29101"/>
        <label>1</label>
    </ligand>
</feature>
<feature type="binding site" evidence="8">
    <location>
        <position position="849"/>
    </location>
    <ligand>
        <name>Na(+)</name>
        <dbReference type="ChEBI" id="CHEBI:29101"/>
        <label>1</label>
    </ligand>
</feature>
<dbReference type="PRINTS" id="PR00176">
    <property type="entry name" value="NANEUSMPORT"/>
</dbReference>
<feature type="transmembrane region" description="Helical" evidence="9">
    <location>
        <begin position="743"/>
        <end position="763"/>
    </location>
</feature>
<feature type="transmembrane region" description="Helical" evidence="9">
    <location>
        <begin position="322"/>
        <end position="345"/>
    </location>
</feature>
<name>T1IPV6_STRMM</name>
<keyword evidence="5" id="KW-0769">Symport</keyword>
<feature type="transmembrane region" description="Helical" evidence="9">
    <location>
        <begin position="817"/>
        <end position="844"/>
    </location>
</feature>
<accession>T1IPV6</accession>
<evidence type="ECO:0000256" key="3">
    <source>
        <dbReference type="ARBA" id="ARBA00022448"/>
    </source>
</evidence>
<dbReference type="HOGENOM" id="CLU_285701_0_0_1"/>
<dbReference type="PANTHER" id="PTHR11616">
    <property type="entry name" value="SODIUM/CHLORIDE DEPENDENT TRANSPORTER"/>
    <property type="match status" value="1"/>
</dbReference>
<keyword evidence="6 9" id="KW-1133">Transmembrane helix</keyword>
<feature type="transmembrane region" description="Helical" evidence="9">
    <location>
        <begin position="989"/>
        <end position="1015"/>
    </location>
</feature>
<feature type="binding site" evidence="8">
    <location>
        <position position="850"/>
    </location>
    <ligand>
        <name>Na(+)</name>
        <dbReference type="ChEBI" id="CHEBI:29101"/>
        <label>1</label>
    </ligand>
</feature>
<feature type="transmembrane region" description="Helical" evidence="9">
    <location>
        <begin position="555"/>
        <end position="573"/>
    </location>
</feature>
<comment type="subcellular location">
    <subcellularLocation>
        <location evidence="1">Membrane</location>
        <topology evidence="1">Multi-pass membrane protein</topology>
    </subcellularLocation>
</comment>
<dbReference type="GO" id="GO:0005886">
    <property type="term" value="C:plasma membrane"/>
    <property type="evidence" value="ECO:0007669"/>
    <property type="project" value="TreeGrafter"/>
</dbReference>
<dbReference type="EMBL" id="JH431265">
    <property type="status" value="NOT_ANNOTATED_CDS"/>
    <property type="molecule type" value="Genomic_DNA"/>
</dbReference>
<keyword evidence="8" id="KW-0479">Metal-binding</keyword>
<feature type="transmembrane region" description="Helical" evidence="9">
    <location>
        <begin position="66"/>
        <end position="83"/>
    </location>
</feature>
<dbReference type="eggNOG" id="KOG3660">
    <property type="taxonomic scope" value="Eukaryota"/>
</dbReference>
<dbReference type="InterPro" id="IPR000175">
    <property type="entry name" value="Na/ntran_symport"/>
</dbReference>
<evidence type="ECO:0000256" key="2">
    <source>
        <dbReference type="ARBA" id="ARBA00006459"/>
    </source>
</evidence>
<feature type="transmembrane region" description="Helical" evidence="9">
    <location>
        <begin position="902"/>
        <end position="920"/>
    </location>
</feature>
<keyword evidence="4 9" id="KW-0812">Transmembrane</keyword>
<dbReference type="GO" id="GO:0035725">
    <property type="term" value="P:sodium ion transmembrane transport"/>
    <property type="evidence" value="ECO:0007669"/>
    <property type="project" value="TreeGrafter"/>
</dbReference>
<feature type="transmembrane region" description="Helical" evidence="9">
    <location>
        <begin position="289"/>
        <end position="310"/>
    </location>
</feature>
<feature type="transmembrane region" description="Helical" evidence="9">
    <location>
        <begin position="524"/>
        <end position="543"/>
    </location>
</feature>